<dbReference type="Pfam" id="PF02182">
    <property type="entry name" value="SAD_SRA"/>
    <property type="match status" value="2"/>
</dbReference>
<feature type="domain" description="Post-SET" evidence="9">
    <location>
        <begin position="481"/>
        <end position="497"/>
    </location>
</feature>
<dbReference type="OrthoDB" id="5792673at2759"/>
<organism evidence="11 12">
    <name type="scientific">Aquilegia coerulea</name>
    <name type="common">Rocky mountain columbine</name>
    <dbReference type="NCBI Taxonomy" id="218851"/>
    <lineage>
        <taxon>Eukaryota</taxon>
        <taxon>Viridiplantae</taxon>
        <taxon>Streptophyta</taxon>
        <taxon>Embryophyta</taxon>
        <taxon>Tracheophyta</taxon>
        <taxon>Spermatophyta</taxon>
        <taxon>Magnoliopsida</taxon>
        <taxon>Ranunculales</taxon>
        <taxon>Ranunculaceae</taxon>
        <taxon>Thalictroideae</taxon>
        <taxon>Aquilegia</taxon>
    </lineage>
</organism>
<dbReference type="GO" id="GO:0042054">
    <property type="term" value="F:histone methyltransferase activity"/>
    <property type="evidence" value="ECO:0007669"/>
    <property type="project" value="InterPro"/>
</dbReference>
<evidence type="ECO:0000259" key="9">
    <source>
        <dbReference type="PROSITE" id="PS50868"/>
    </source>
</evidence>
<dbReference type="PROSITE" id="PS51015">
    <property type="entry name" value="YDG"/>
    <property type="match status" value="1"/>
</dbReference>
<dbReference type="GO" id="GO:0003690">
    <property type="term" value="F:double-stranded DNA binding"/>
    <property type="evidence" value="ECO:0007669"/>
    <property type="project" value="TreeGrafter"/>
</dbReference>
<dbReference type="SMART" id="SM00317">
    <property type="entry name" value="SET"/>
    <property type="match status" value="1"/>
</dbReference>
<dbReference type="GO" id="GO:0005634">
    <property type="term" value="C:nucleus"/>
    <property type="evidence" value="ECO:0007669"/>
    <property type="project" value="UniProtKB-SubCell"/>
</dbReference>
<keyword evidence="2" id="KW-0158">Chromosome</keyword>
<sequence>MSPNQMVRKTIKLYYEYLRQSVQSENERCKKNKGEKRMVRRPDLQAMSIMIDGKHCLNYPIRRIGDLPGIDVGHQFYKRTEMVVVGKHYRWMHGIDYIPSSAECEMEEYKSCTFPLAVSVVLAGKYKDNLDMLEPRGGCVFRIILKKNVPVRLIRGCKYKGKIDTVFTYDGLYMVTGHWSEEGKAGFLGFKYELKRMEGQPKLNTNPVLFVREHASRYMVELTGKVCDDISGGQEKIRIRASNVVDDPPVPHMGFTYCKSVQVHGDVRLPAIETTAGCNCKGACVDPDICACAKLNNNEFPYVDIDGKGYLVRAKNVVYVYQLEVFRTPNKRWAVRSSEFIPSGAPVCEYTGLLRRTNGMGNLIGNEYILEIDCLETMKGLGGRKSRERIVPTHLDQNEDMEVESGAEFCIDAGTMGGVARFINHSCEPNLFVQCVLSSHHDLKLARVVLVASDNIPPLQELTYDYGYVLDSVVDANGNIKKMACYCGAENCRKRLY</sequence>
<feature type="domain" description="SET" evidence="8">
    <location>
        <begin position="321"/>
        <end position="467"/>
    </location>
</feature>
<evidence type="ECO:0000256" key="7">
    <source>
        <dbReference type="PROSITE-ProRule" id="PRU00358"/>
    </source>
</evidence>
<dbReference type="GO" id="GO:0032259">
    <property type="term" value="P:methylation"/>
    <property type="evidence" value="ECO:0007669"/>
    <property type="project" value="UniProtKB-KW"/>
</dbReference>
<dbReference type="InterPro" id="IPR051357">
    <property type="entry name" value="H3K9_HMTase_SUVAR3-9"/>
</dbReference>
<dbReference type="Proteomes" id="UP000230069">
    <property type="component" value="Unassembled WGS sequence"/>
</dbReference>
<reference evidence="11 12" key="1">
    <citation type="submission" date="2017-09" db="EMBL/GenBank/DDBJ databases">
        <title>WGS assembly of Aquilegia coerulea Goldsmith.</title>
        <authorList>
            <person name="Hodges S."/>
            <person name="Kramer E."/>
            <person name="Nordborg M."/>
            <person name="Tomkins J."/>
            <person name="Borevitz J."/>
            <person name="Derieg N."/>
            <person name="Yan J."/>
            <person name="Mihaltcheva S."/>
            <person name="Hayes R.D."/>
            <person name="Rokhsar D."/>
        </authorList>
    </citation>
    <scope>NUCLEOTIDE SEQUENCE [LARGE SCALE GENOMIC DNA]</scope>
    <source>
        <strain evidence="12">cv. Goldsmith</strain>
    </source>
</reference>
<comment type="subcellular location">
    <subcellularLocation>
        <location evidence="1">Chromosome</location>
    </subcellularLocation>
    <subcellularLocation>
        <location evidence="7">Nucleus</location>
    </subcellularLocation>
</comment>
<dbReference type="PROSITE" id="PS50868">
    <property type="entry name" value="POST_SET"/>
    <property type="match status" value="1"/>
</dbReference>
<keyword evidence="4" id="KW-0808">Transferase</keyword>
<keyword evidence="6 7" id="KW-0539">Nucleus</keyword>
<evidence type="ECO:0000256" key="6">
    <source>
        <dbReference type="ARBA" id="ARBA00023242"/>
    </source>
</evidence>
<dbReference type="GO" id="GO:0005694">
    <property type="term" value="C:chromosome"/>
    <property type="evidence" value="ECO:0007669"/>
    <property type="project" value="UniProtKB-SubCell"/>
</dbReference>
<evidence type="ECO:0000256" key="1">
    <source>
        <dbReference type="ARBA" id="ARBA00004286"/>
    </source>
</evidence>
<dbReference type="PANTHER" id="PTHR45660:SF94">
    <property type="entry name" value="HISTONE-LYSINE N-METHYLTRANSFERASE, H3 LYSINE-9 SPECIFIC SUVH4"/>
    <property type="match status" value="1"/>
</dbReference>
<accession>A0A2G5C2W9</accession>
<keyword evidence="3" id="KW-0489">Methyltransferase</keyword>
<dbReference type="PROSITE" id="PS50280">
    <property type="entry name" value="SET"/>
    <property type="match status" value="1"/>
</dbReference>
<evidence type="ECO:0000256" key="2">
    <source>
        <dbReference type="ARBA" id="ARBA00022454"/>
    </source>
</evidence>
<dbReference type="InterPro" id="IPR036987">
    <property type="entry name" value="SRA-YDG_sf"/>
</dbReference>
<dbReference type="GO" id="GO:0008270">
    <property type="term" value="F:zinc ion binding"/>
    <property type="evidence" value="ECO:0007669"/>
    <property type="project" value="InterPro"/>
</dbReference>
<dbReference type="InterPro" id="IPR046341">
    <property type="entry name" value="SET_dom_sf"/>
</dbReference>
<dbReference type="InterPro" id="IPR015947">
    <property type="entry name" value="PUA-like_sf"/>
</dbReference>
<dbReference type="SMART" id="SM00466">
    <property type="entry name" value="SRA"/>
    <property type="match status" value="1"/>
</dbReference>
<dbReference type="AlphaFoldDB" id="A0A2G5C2W9"/>
<dbReference type="SMART" id="SM00508">
    <property type="entry name" value="PostSET"/>
    <property type="match status" value="1"/>
</dbReference>
<dbReference type="SUPFAM" id="SSF88697">
    <property type="entry name" value="PUA domain-like"/>
    <property type="match status" value="1"/>
</dbReference>
<dbReference type="InParanoid" id="A0A2G5C2W9"/>
<dbReference type="InterPro" id="IPR007728">
    <property type="entry name" value="Pre-SET_dom"/>
</dbReference>
<dbReference type="SMART" id="SM00468">
    <property type="entry name" value="PreSET"/>
    <property type="match status" value="1"/>
</dbReference>
<dbReference type="STRING" id="218851.A0A2G5C2W9"/>
<dbReference type="Pfam" id="PF00856">
    <property type="entry name" value="SET"/>
    <property type="match status" value="1"/>
</dbReference>
<keyword evidence="5" id="KW-0949">S-adenosyl-L-methionine</keyword>
<evidence type="ECO:0000259" key="10">
    <source>
        <dbReference type="PROSITE" id="PS51015"/>
    </source>
</evidence>
<gene>
    <name evidence="11" type="ORF">AQUCO_11000035v1</name>
</gene>
<evidence type="ECO:0000259" key="8">
    <source>
        <dbReference type="PROSITE" id="PS50280"/>
    </source>
</evidence>
<dbReference type="InterPro" id="IPR001214">
    <property type="entry name" value="SET_dom"/>
</dbReference>
<evidence type="ECO:0000256" key="3">
    <source>
        <dbReference type="ARBA" id="ARBA00022603"/>
    </source>
</evidence>
<proteinExistence type="predicted"/>
<dbReference type="PANTHER" id="PTHR45660">
    <property type="entry name" value="HISTONE-LYSINE N-METHYLTRANSFERASE SETMAR"/>
    <property type="match status" value="1"/>
</dbReference>
<evidence type="ECO:0000256" key="4">
    <source>
        <dbReference type="ARBA" id="ARBA00022679"/>
    </source>
</evidence>
<keyword evidence="12" id="KW-1185">Reference proteome</keyword>
<evidence type="ECO:0000256" key="5">
    <source>
        <dbReference type="ARBA" id="ARBA00022691"/>
    </source>
</evidence>
<dbReference type="Gene3D" id="2.30.280.10">
    <property type="entry name" value="SRA-YDG"/>
    <property type="match status" value="2"/>
</dbReference>
<protein>
    <recommendedName>
        <fullName evidence="13">SET domain-containing protein</fullName>
    </recommendedName>
</protein>
<evidence type="ECO:0000313" key="11">
    <source>
        <dbReference type="EMBL" id="PIA25628.1"/>
    </source>
</evidence>
<dbReference type="EMBL" id="KZ305126">
    <property type="protein sequence ID" value="PIA25628.1"/>
    <property type="molecule type" value="Genomic_DNA"/>
</dbReference>
<evidence type="ECO:0000313" key="12">
    <source>
        <dbReference type="Proteomes" id="UP000230069"/>
    </source>
</evidence>
<dbReference type="SUPFAM" id="SSF82199">
    <property type="entry name" value="SET domain"/>
    <property type="match status" value="1"/>
</dbReference>
<name>A0A2G5C2W9_AQUCA</name>
<evidence type="ECO:0008006" key="13">
    <source>
        <dbReference type="Google" id="ProtNLM"/>
    </source>
</evidence>
<dbReference type="InterPro" id="IPR003105">
    <property type="entry name" value="SRA_YDG"/>
</dbReference>
<feature type="domain" description="YDG" evidence="10">
    <location>
        <begin position="65"/>
        <end position="196"/>
    </location>
</feature>
<dbReference type="Gene3D" id="2.170.270.10">
    <property type="entry name" value="SET domain"/>
    <property type="match status" value="1"/>
</dbReference>
<dbReference type="InterPro" id="IPR003616">
    <property type="entry name" value="Post-SET_dom"/>
</dbReference>